<sequence length="259" mass="29331">MSSQPTKPQSTIKRSEIWYHDGTVVLQAQNTQFRVYFGFLAQHSAFFRDLQSLPQPLDQPAVDGCPIVELPDTVTDVEYLLKAVHSPLHYRSPLVGALIRLGRKYDFQELFNSAVERLAFENPTTFEGVDALLSTSLEYVPKRIIPYSGILFDIVTLARENNILSVLPCAYYRMVIKHTPERLFDGHPRDDGTIASLALLDLRRCIVGRDKLMKARFEPGYTLGWLKNWDHGLDCTDAPELHSGTGRSSAVLYKLSLDF</sequence>
<proteinExistence type="predicted"/>
<name>A0AAD6S1U7_9AGAR</name>
<keyword evidence="2" id="KW-1185">Reference proteome</keyword>
<dbReference type="EMBL" id="JARJCM010000344">
    <property type="protein sequence ID" value="KAJ7018340.1"/>
    <property type="molecule type" value="Genomic_DNA"/>
</dbReference>
<protein>
    <recommendedName>
        <fullName evidence="3">BTB domain-containing protein</fullName>
    </recommendedName>
</protein>
<gene>
    <name evidence="1" type="ORF">C8F04DRAFT_1151881</name>
</gene>
<evidence type="ECO:0008006" key="3">
    <source>
        <dbReference type="Google" id="ProtNLM"/>
    </source>
</evidence>
<reference evidence="1" key="1">
    <citation type="submission" date="2023-03" db="EMBL/GenBank/DDBJ databases">
        <title>Massive genome expansion in bonnet fungi (Mycena s.s.) driven by repeated elements and novel gene families across ecological guilds.</title>
        <authorList>
            <consortium name="Lawrence Berkeley National Laboratory"/>
            <person name="Harder C.B."/>
            <person name="Miyauchi S."/>
            <person name="Viragh M."/>
            <person name="Kuo A."/>
            <person name="Thoen E."/>
            <person name="Andreopoulos B."/>
            <person name="Lu D."/>
            <person name="Skrede I."/>
            <person name="Drula E."/>
            <person name="Henrissat B."/>
            <person name="Morin E."/>
            <person name="Kohler A."/>
            <person name="Barry K."/>
            <person name="LaButti K."/>
            <person name="Morin E."/>
            <person name="Salamov A."/>
            <person name="Lipzen A."/>
            <person name="Mereny Z."/>
            <person name="Hegedus B."/>
            <person name="Baldrian P."/>
            <person name="Stursova M."/>
            <person name="Weitz H."/>
            <person name="Taylor A."/>
            <person name="Grigoriev I.V."/>
            <person name="Nagy L.G."/>
            <person name="Martin F."/>
            <person name="Kauserud H."/>
        </authorList>
    </citation>
    <scope>NUCLEOTIDE SEQUENCE</scope>
    <source>
        <strain evidence="1">CBHHK200</strain>
    </source>
</reference>
<accession>A0AAD6S1U7</accession>
<organism evidence="1 2">
    <name type="scientific">Mycena alexandri</name>
    <dbReference type="NCBI Taxonomy" id="1745969"/>
    <lineage>
        <taxon>Eukaryota</taxon>
        <taxon>Fungi</taxon>
        <taxon>Dikarya</taxon>
        <taxon>Basidiomycota</taxon>
        <taxon>Agaricomycotina</taxon>
        <taxon>Agaricomycetes</taxon>
        <taxon>Agaricomycetidae</taxon>
        <taxon>Agaricales</taxon>
        <taxon>Marasmiineae</taxon>
        <taxon>Mycenaceae</taxon>
        <taxon>Mycena</taxon>
    </lineage>
</organism>
<evidence type="ECO:0000313" key="2">
    <source>
        <dbReference type="Proteomes" id="UP001218188"/>
    </source>
</evidence>
<dbReference type="Proteomes" id="UP001218188">
    <property type="component" value="Unassembled WGS sequence"/>
</dbReference>
<dbReference type="AlphaFoldDB" id="A0AAD6S1U7"/>
<evidence type="ECO:0000313" key="1">
    <source>
        <dbReference type="EMBL" id="KAJ7018340.1"/>
    </source>
</evidence>
<comment type="caution">
    <text evidence="1">The sequence shown here is derived from an EMBL/GenBank/DDBJ whole genome shotgun (WGS) entry which is preliminary data.</text>
</comment>